<evidence type="ECO:0000313" key="1">
    <source>
        <dbReference type="EMBL" id="MBU9763954.1"/>
    </source>
</evidence>
<accession>A0ABS6KKE2</accession>
<sequence>MTARRTPRDAIIAGVLIVVSCLGAGLLPGSSPSVPVAVCGPVGGGWDVSGCADPLFELDGELIPPRIPGAPSVRLAPEPPRSGVNVCTGIGRRAFIGSCF</sequence>
<dbReference type="Proteomes" id="UP000812982">
    <property type="component" value="Unassembled WGS sequence"/>
</dbReference>
<proteinExistence type="predicted"/>
<reference evidence="1 2" key="1">
    <citation type="journal article" date="2021" name="Sci. Rep.">
        <title>Phenotypic and genomic hallmarks of a novel, potentially pathogenic rapidly growing Mycobacterium species related to the Mycobacterium fortuitum complex.</title>
        <authorList>
            <person name="Gharbi R."/>
            <person name="Khanna V."/>
            <person name="Frigui W."/>
            <person name="Mhenni B."/>
            <person name="Brosch R."/>
            <person name="Mardassi H."/>
        </authorList>
    </citation>
    <scope>NUCLEOTIDE SEQUENCE [LARGE SCALE GENOMIC DNA]</scope>
    <source>
        <strain evidence="1 2">TNTM28</strain>
    </source>
</reference>
<comment type="caution">
    <text evidence="1">The sequence shown here is derived from an EMBL/GenBank/DDBJ whole genome shotgun (WGS) entry which is preliminary data.</text>
</comment>
<evidence type="ECO:0000313" key="2">
    <source>
        <dbReference type="Proteomes" id="UP000812982"/>
    </source>
</evidence>
<evidence type="ECO:0008006" key="3">
    <source>
        <dbReference type="Google" id="ProtNLM"/>
    </source>
</evidence>
<gene>
    <name evidence="1" type="ORF">FR943_08880</name>
</gene>
<name>A0ABS6KKE2_9MYCO</name>
<keyword evidence="2" id="KW-1185">Reference proteome</keyword>
<dbReference type="RefSeq" id="WP_217156060.1">
    <property type="nucleotide sequence ID" value="NZ_VOMB01000012.1"/>
</dbReference>
<dbReference type="EMBL" id="VOMB01000012">
    <property type="protein sequence ID" value="MBU9763954.1"/>
    <property type="molecule type" value="Genomic_DNA"/>
</dbReference>
<protein>
    <recommendedName>
        <fullName evidence="3">Secreted protein</fullName>
    </recommendedName>
</protein>
<dbReference type="PROSITE" id="PS51257">
    <property type="entry name" value="PROKAR_LIPOPROTEIN"/>
    <property type="match status" value="1"/>
</dbReference>
<organism evidence="1 2">
    <name type="scientific">[Mycobacterium] fortunisiensis</name>
    <dbReference type="NCBI Taxonomy" id="2600579"/>
    <lineage>
        <taxon>Bacteria</taxon>
        <taxon>Bacillati</taxon>
        <taxon>Actinomycetota</taxon>
        <taxon>Actinomycetes</taxon>
        <taxon>Mycobacteriales</taxon>
        <taxon>Mycobacteriaceae</taxon>
        <taxon>Mycolicibacterium</taxon>
    </lineage>
</organism>